<dbReference type="InterPro" id="IPR038717">
    <property type="entry name" value="Tc1-like_DDE_dom"/>
</dbReference>
<evidence type="ECO:0000313" key="3">
    <source>
        <dbReference type="Proteomes" id="UP000004508"/>
    </source>
</evidence>
<dbReference type="Pfam" id="PF13384">
    <property type="entry name" value="HTH_23"/>
    <property type="match status" value="1"/>
</dbReference>
<evidence type="ECO:0000313" key="2">
    <source>
        <dbReference type="EMBL" id="EFH90770.1"/>
    </source>
</evidence>
<feature type="domain" description="Tc1-like transposase DDE" evidence="1">
    <location>
        <begin position="183"/>
        <end position="349"/>
    </location>
</feature>
<dbReference type="GO" id="GO:0003676">
    <property type="term" value="F:nucleic acid binding"/>
    <property type="evidence" value="ECO:0007669"/>
    <property type="project" value="InterPro"/>
</dbReference>
<dbReference type="SUPFAM" id="SSF46689">
    <property type="entry name" value="Homeodomain-like"/>
    <property type="match status" value="1"/>
</dbReference>
<dbReference type="Proteomes" id="UP000004508">
    <property type="component" value="Unassembled WGS sequence"/>
</dbReference>
<dbReference type="EMBL" id="ADVG01000001">
    <property type="protein sequence ID" value="EFH90770.1"/>
    <property type="molecule type" value="Genomic_DNA"/>
</dbReference>
<dbReference type="Pfam" id="PF13358">
    <property type="entry name" value="DDE_3"/>
    <property type="match status" value="1"/>
</dbReference>
<keyword evidence="3" id="KW-1185">Reference proteome</keyword>
<dbReference type="Gene3D" id="3.30.420.10">
    <property type="entry name" value="Ribonuclease H-like superfamily/Ribonuclease H"/>
    <property type="match status" value="1"/>
</dbReference>
<organism evidence="2 3">
    <name type="scientific">Ktedonobacter racemifer DSM 44963</name>
    <dbReference type="NCBI Taxonomy" id="485913"/>
    <lineage>
        <taxon>Bacteria</taxon>
        <taxon>Bacillati</taxon>
        <taxon>Chloroflexota</taxon>
        <taxon>Ktedonobacteria</taxon>
        <taxon>Ktedonobacterales</taxon>
        <taxon>Ktedonobacteraceae</taxon>
        <taxon>Ktedonobacter</taxon>
    </lineage>
</organism>
<name>D6TH28_KTERA</name>
<gene>
    <name evidence="2" type="ORF">Krac_12405</name>
</gene>
<dbReference type="RefSeq" id="WP_007908416.1">
    <property type="nucleotide sequence ID" value="NZ_ADVG01000001.1"/>
</dbReference>
<accession>D6TH28</accession>
<dbReference type="InParanoid" id="D6TH28"/>
<dbReference type="STRING" id="485913.Krac_12405"/>
<dbReference type="InterPro" id="IPR047655">
    <property type="entry name" value="Transpos_IS630-like"/>
</dbReference>
<proteinExistence type="predicted"/>
<dbReference type="AlphaFoldDB" id="D6TH28"/>
<dbReference type="eggNOG" id="COG3415">
    <property type="taxonomic scope" value="Bacteria"/>
</dbReference>
<dbReference type="InterPro" id="IPR009057">
    <property type="entry name" value="Homeodomain-like_sf"/>
</dbReference>
<protein>
    <recommendedName>
        <fullName evidence="1">Tc1-like transposase DDE domain-containing protein</fullName>
    </recommendedName>
</protein>
<reference evidence="2 3" key="1">
    <citation type="journal article" date="2011" name="Stand. Genomic Sci.">
        <title>Non-contiguous finished genome sequence and contextual data of the filamentous soil bacterium Ktedonobacter racemifer type strain (SOSP1-21).</title>
        <authorList>
            <person name="Chang Y.J."/>
            <person name="Land M."/>
            <person name="Hauser L."/>
            <person name="Chertkov O."/>
            <person name="Del Rio T.G."/>
            <person name="Nolan M."/>
            <person name="Copeland A."/>
            <person name="Tice H."/>
            <person name="Cheng J.F."/>
            <person name="Lucas S."/>
            <person name="Han C."/>
            <person name="Goodwin L."/>
            <person name="Pitluck S."/>
            <person name="Ivanova N."/>
            <person name="Ovchinikova G."/>
            <person name="Pati A."/>
            <person name="Chen A."/>
            <person name="Palaniappan K."/>
            <person name="Mavromatis K."/>
            <person name="Liolios K."/>
            <person name="Brettin T."/>
            <person name="Fiebig A."/>
            <person name="Rohde M."/>
            <person name="Abt B."/>
            <person name="Goker M."/>
            <person name="Detter J.C."/>
            <person name="Woyke T."/>
            <person name="Bristow J."/>
            <person name="Eisen J.A."/>
            <person name="Markowitz V."/>
            <person name="Hugenholtz P."/>
            <person name="Kyrpides N.C."/>
            <person name="Klenk H.P."/>
            <person name="Lapidus A."/>
        </authorList>
    </citation>
    <scope>NUCLEOTIDE SEQUENCE [LARGE SCALE GENOMIC DNA]</scope>
    <source>
        <strain evidence="3">DSM 44963</strain>
    </source>
</reference>
<comment type="caution">
    <text evidence="2">The sequence shown here is derived from an EMBL/GenBank/DDBJ whole genome shotgun (WGS) entry which is preliminary data.</text>
</comment>
<dbReference type="InterPro" id="IPR036397">
    <property type="entry name" value="RNaseH_sf"/>
</dbReference>
<evidence type="ECO:0000259" key="1">
    <source>
        <dbReference type="Pfam" id="PF13358"/>
    </source>
</evidence>
<dbReference type="eggNOG" id="COG3335">
    <property type="taxonomic scope" value="Bacteria"/>
</dbReference>
<dbReference type="NCBIfam" id="NF033545">
    <property type="entry name" value="transpos_IS630"/>
    <property type="match status" value="1"/>
</dbReference>
<sequence>MNAPMYVRALRSEEQAGIEAGLRSSDAFTLRRSQILLASSRKQCPREIARNLSCATQTVRNAIHAFERKGLAYLEQESSRPKTIRAQFDQAKCEALRALLHQSPRTFGKVTSCWTLELAAEVSFEQGLTESQVSIETIRLALKRLGVGWQRAKQWITSPDPDYFRKKRRDALIHLAQRYGWEISYQDEVRWSRVSQPNLHSWSEQGEPLRLQELAMDKNDPDPKALACYGMLSVTSGHMHLRFVSGRPVSQVTTDFLEWVCEQVQAQGKGVLVLIWDNASWHVSRHVKTWLREHNQTVLQEARMGKHGVRIIPCWLPTKSPWLNKIEPKWVHGKRAIVEPARLLTADELRQHVCDYFGCEQAELLTQKVS</sequence>